<dbReference type="Proteomes" id="UP000886751">
    <property type="component" value="Unassembled WGS sequence"/>
</dbReference>
<dbReference type="EMBL" id="DXEI01000056">
    <property type="protein sequence ID" value="HIX94519.1"/>
    <property type="molecule type" value="Genomic_DNA"/>
</dbReference>
<evidence type="ECO:0000313" key="2">
    <source>
        <dbReference type="EMBL" id="HIX94519.1"/>
    </source>
</evidence>
<accession>A0A9D1Y0A3</accession>
<organism evidence="2 3">
    <name type="scientific">Candidatus Gemmiger excrementipullorum</name>
    <dbReference type="NCBI Taxonomy" id="2838610"/>
    <lineage>
        <taxon>Bacteria</taxon>
        <taxon>Bacillati</taxon>
        <taxon>Bacillota</taxon>
        <taxon>Clostridia</taxon>
        <taxon>Eubacteriales</taxon>
        <taxon>Gemmiger</taxon>
    </lineage>
</organism>
<comment type="caution">
    <text evidence="2">The sequence shown here is derived from an EMBL/GenBank/DDBJ whole genome shotgun (WGS) entry which is preliminary data.</text>
</comment>
<feature type="transmembrane region" description="Helical" evidence="1">
    <location>
        <begin position="208"/>
        <end position="233"/>
    </location>
</feature>
<feature type="transmembrane region" description="Helical" evidence="1">
    <location>
        <begin position="161"/>
        <end position="187"/>
    </location>
</feature>
<feature type="transmembrane region" description="Helical" evidence="1">
    <location>
        <begin position="130"/>
        <end position="149"/>
    </location>
</feature>
<protein>
    <submittedName>
        <fullName evidence="2">DUF2812 domain-containing protein</fullName>
    </submittedName>
</protein>
<evidence type="ECO:0000256" key="1">
    <source>
        <dbReference type="SAM" id="Phobius"/>
    </source>
</evidence>
<gene>
    <name evidence="2" type="ORF">H9846_03570</name>
</gene>
<dbReference type="AlphaFoldDB" id="A0A9D1Y0A3"/>
<proteinExistence type="predicted"/>
<keyword evidence="1" id="KW-0472">Membrane</keyword>
<dbReference type="Pfam" id="PF11193">
    <property type="entry name" value="DUF2812"/>
    <property type="match status" value="1"/>
</dbReference>
<keyword evidence="1" id="KW-1133">Transmembrane helix</keyword>
<reference evidence="2" key="2">
    <citation type="submission" date="2021-04" db="EMBL/GenBank/DDBJ databases">
        <authorList>
            <person name="Gilroy R."/>
        </authorList>
    </citation>
    <scope>NUCLEOTIDE SEQUENCE</scope>
    <source>
        <strain evidence="2">ChiHecec2B26-7398</strain>
    </source>
</reference>
<name>A0A9D1Y0A3_9FIRM</name>
<dbReference type="InterPro" id="IPR021359">
    <property type="entry name" value="DUF2812"/>
</dbReference>
<sequence length="407" mass="46824">MKTSERQTVRRLAPCPPYDVEACESWLGDMAEQGLMLELWGLLDVRFRREEPRPVRYRLTAARLEGNVLFGPPDAPDAGEEALYAETGWHFICRQREFFIYACDDPAAPELHTDPAVQALSLKMACRSAVYYWIGWLITLAVQVSNFRSLNGILFLVEYPLLNLVFAFCLAWFTLDWLHNLYSIFALRRKLKRGLPPAPHKNWRRSAPLYRCANGVYRLIFPCAIVLLFFVIFRPDKPYYQRTTEEEKAAMPFATMEDLADGTFVLYAEEDDAFYNSMETRRTLLAPRIIEFRERGRIVQGDDVLLDNYLAVDYYEMLTPWLAQKLAPGLYGLDDTYYTQPQTLPALPDVDTARGWRNTDGDRCELILTAGRRAIRITWNDPDGTLGFDRLAPQLAEGFLQGAQPDV</sequence>
<evidence type="ECO:0000313" key="3">
    <source>
        <dbReference type="Proteomes" id="UP000886751"/>
    </source>
</evidence>
<reference evidence="2" key="1">
    <citation type="journal article" date="2021" name="PeerJ">
        <title>Extensive microbial diversity within the chicken gut microbiome revealed by metagenomics and culture.</title>
        <authorList>
            <person name="Gilroy R."/>
            <person name="Ravi A."/>
            <person name="Getino M."/>
            <person name="Pursley I."/>
            <person name="Horton D.L."/>
            <person name="Alikhan N.F."/>
            <person name="Baker D."/>
            <person name="Gharbi K."/>
            <person name="Hall N."/>
            <person name="Watson M."/>
            <person name="Adriaenssens E.M."/>
            <person name="Foster-Nyarko E."/>
            <person name="Jarju S."/>
            <person name="Secka A."/>
            <person name="Antonio M."/>
            <person name="Oren A."/>
            <person name="Chaudhuri R.R."/>
            <person name="La Ragione R."/>
            <person name="Hildebrand F."/>
            <person name="Pallen M.J."/>
        </authorList>
    </citation>
    <scope>NUCLEOTIDE SEQUENCE</scope>
    <source>
        <strain evidence="2">ChiHecec2B26-7398</strain>
    </source>
</reference>
<keyword evidence="1" id="KW-0812">Transmembrane</keyword>